<comment type="similarity">
    <text evidence="2">Belongs to the NDK family.</text>
</comment>
<organism evidence="5 6">
    <name type="scientific">Rhizopus oryzae</name>
    <name type="common">Mucormycosis agent</name>
    <name type="synonym">Rhizopus arrhizus var. delemar</name>
    <dbReference type="NCBI Taxonomy" id="64495"/>
    <lineage>
        <taxon>Eukaryota</taxon>
        <taxon>Fungi</taxon>
        <taxon>Fungi incertae sedis</taxon>
        <taxon>Mucoromycota</taxon>
        <taxon>Mucoromycotina</taxon>
        <taxon>Mucoromycetes</taxon>
        <taxon>Mucorales</taxon>
        <taxon>Mucorineae</taxon>
        <taxon>Rhizopodaceae</taxon>
        <taxon>Rhizopus</taxon>
    </lineage>
</organism>
<feature type="compositionally biased region" description="Basic and acidic residues" evidence="3">
    <location>
        <begin position="621"/>
        <end position="635"/>
    </location>
</feature>
<feature type="compositionally biased region" description="Polar residues" evidence="3">
    <location>
        <begin position="461"/>
        <end position="492"/>
    </location>
</feature>
<dbReference type="SUPFAM" id="SSF54919">
    <property type="entry name" value="Nucleoside diphosphate kinase, NDK"/>
    <property type="match status" value="1"/>
</dbReference>
<feature type="region of interest" description="Disordered" evidence="3">
    <location>
        <begin position="1"/>
        <end position="22"/>
    </location>
</feature>
<feature type="compositionally biased region" description="Basic and acidic residues" evidence="3">
    <location>
        <begin position="586"/>
        <end position="598"/>
    </location>
</feature>
<feature type="compositionally biased region" description="Polar residues" evidence="3">
    <location>
        <begin position="500"/>
        <end position="516"/>
    </location>
</feature>
<dbReference type="InterPro" id="IPR034907">
    <property type="entry name" value="NDK-like_dom"/>
</dbReference>
<protein>
    <recommendedName>
        <fullName evidence="1">Nucleoside diphosphate kinase</fullName>
    </recommendedName>
</protein>
<feature type="compositionally biased region" description="Basic and acidic residues" evidence="3">
    <location>
        <begin position="1"/>
        <end position="17"/>
    </location>
</feature>
<evidence type="ECO:0000256" key="1">
    <source>
        <dbReference type="ARBA" id="ARBA00017632"/>
    </source>
</evidence>
<evidence type="ECO:0000313" key="6">
    <source>
        <dbReference type="Proteomes" id="UP000716291"/>
    </source>
</evidence>
<sequence length="706" mass="77719">MTDIENKTTEIQTESKDVSGINTINPTRETMVAIIKPDALSHKDAIVQRIQQEGFNILQESIFKITIEQARELYGNQKDYSAINEFIEWVSSSDLCALVIEKENAIKDFTELLGSKNSSKAKKKKPKSLRALYGKDRFYNAVDGSETLENAQKEIKILFSQPKQSSSNGSTEMMNEMMSDPLPSPAASPVIEGSQSREIALCDQSVPAAKEKDTAQNVLEGASEQQKANYDTATEPIIISVKIEETSNPVQIALTDASGKVKEEQTSESAVQEGPNMDAATHDVSVQQDNSAKVEEPSEPVTLEEIKTDGATENISTDVSVQQRVSEEIEKVLLIAKEEVEINDSGATSSISKDDSVQHSGLAKEQEQESISDIKNEEKSVVASATDVIHEFSTEKQNDVIEKEEQDQVLATKEEEKEMNVGKKDDINASQEALEEISSHLNDINKVKEQISITEVKEKTSISNSTPDTVIDNSSEQQNVTSNDSSTKTTESFQDKSTKTSESVKLSPVSSNNSVGNERRRVKVPLEKPAPSSSRLRQPLIKNTTKSSINLGKPTLRKVDRKPIPSELLKDVKGTSRIAKLSPTKASEEKKSTETEHLVKKKAAKPSKNLPRVALLANQKPKPETEQQETKQPEAKKKRTSSTKDFINRLTAPTVASINKKSETNNDAQPAMRVKKQTNTVKSSKVSPHDIVTKRSSTVQAKEARS</sequence>
<evidence type="ECO:0000259" key="4">
    <source>
        <dbReference type="SMART" id="SM00562"/>
    </source>
</evidence>
<reference evidence="5" key="1">
    <citation type="journal article" date="2020" name="Microb. Genom.">
        <title>Genetic diversity of clinical and environmental Mucorales isolates obtained from an investigation of mucormycosis cases among solid organ transplant recipients.</title>
        <authorList>
            <person name="Nguyen M.H."/>
            <person name="Kaul D."/>
            <person name="Muto C."/>
            <person name="Cheng S.J."/>
            <person name="Richter R.A."/>
            <person name="Bruno V.M."/>
            <person name="Liu G."/>
            <person name="Beyhan S."/>
            <person name="Sundermann A.J."/>
            <person name="Mounaud S."/>
            <person name="Pasculle A.W."/>
            <person name="Nierman W.C."/>
            <person name="Driscoll E."/>
            <person name="Cumbie R."/>
            <person name="Clancy C.J."/>
            <person name="Dupont C.L."/>
        </authorList>
    </citation>
    <scope>NUCLEOTIDE SEQUENCE</scope>
    <source>
        <strain evidence="5">GL11</strain>
    </source>
</reference>
<feature type="region of interest" description="Disordered" evidence="3">
    <location>
        <begin position="393"/>
        <end position="434"/>
    </location>
</feature>
<dbReference type="PANTHER" id="PTHR46135:SF3">
    <property type="entry name" value="NME_NM23 FAMILY MEMBER 8"/>
    <property type="match status" value="1"/>
</dbReference>
<evidence type="ECO:0000256" key="3">
    <source>
        <dbReference type="SAM" id="MobiDB-lite"/>
    </source>
</evidence>
<dbReference type="PANTHER" id="PTHR46135">
    <property type="entry name" value="NME/NM23 FAMILY MEMBER 8"/>
    <property type="match status" value="1"/>
</dbReference>
<evidence type="ECO:0000313" key="5">
    <source>
        <dbReference type="EMBL" id="KAG1308121.1"/>
    </source>
</evidence>
<name>A0A9P6X995_RHIOR</name>
<feature type="compositionally biased region" description="Polar residues" evidence="3">
    <location>
        <begin position="677"/>
        <end position="686"/>
    </location>
</feature>
<comment type="caution">
    <text evidence="2">Lacks conserved residue(s) required for the propagation of feature annotation.</text>
</comment>
<dbReference type="AlphaFoldDB" id="A0A9P6X995"/>
<feature type="domain" description="Nucleoside diphosphate kinase-like" evidence="4">
    <location>
        <begin position="28"/>
        <end position="166"/>
    </location>
</feature>
<dbReference type="PROSITE" id="PS51374">
    <property type="entry name" value="NDPK_LIKE"/>
    <property type="match status" value="1"/>
</dbReference>
<dbReference type="InterPro" id="IPR051766">
    <property type="entry name" value="TXND_domain-containing"/>
</dbReference>
<feature type="compositionally biased region" description="Basic and acidic residues" evidence="3">
    <location>
        <begin position="412"/>
        <end position="427"/>
    </location>
</feature>
<dbReference type="OrthoDB" id="2162449at2759"/>
<keyword evidence="6" id="KW-1185">Reference proteome</keyword>
<dbReference type="Gene3D" id="3.30.70.141">
    <property type="entry name" value="Nucleoside diphosphate kinase-like domain"/>
    <property type="match status" value="1"/>
</dbReference>
<feature type="compositionally biased region" description="Polar residues" evidence="3">
    <location>
        <begin position="531"/>
        <end position="550"/>
    </location>
</feature>
<dbReference type="Proteomes" id="UP000716291">
    <property type="component" value="Unassembled WGS sequence"/>
</dbReference>
<feature type="region of interest" description="Disordered" evidence="3">
    <location>
        <begin position="343"/>
        <end position="378"/>
    </location>
</feature>
<dbReference type="EMBL" id="JAANQT010000826">
    <property type="protein sequence ID" value="KAG1308121.1"/>
    <property type="molecule type" value="Genomic_DNA"/>
</dbReference>
<feature type="region of interest" description="Disordered" evidence="3">
    <location>
        <begin position="257"/>
        <end position="276"/>
    </location>
</feature>
<evidence type="ECO:0000256" key="2">
    <source>
        <dbReference type="PROSITE-ProRule" id="PRU00706"/>
    </source>
</evidence>
<accession>A0A9P6X995</accession>
<feature type="region of interest" description="Disordered" evidence="3">
    <location>
        <begin position="457"/>
        <end position="706"/>
    </location>
</feature>
<comment type="caution">
    <text evidence="5">The sequence shown here is derived from an EMBL/GenBank/DDBJ whole genome shotgun (WGS) entry which is preliminary data.</text>
</comment>
<dbReference type="InterPro" id="IPR036850">
    <property type="entry name" value="NDK-like_dom_sf"/>
</dbReference>
<feature type="compositionally biased region" description="Basic and acidic residues" evidence="3">
    <location>
        <begin position="557"/>
        <end position="574"/>
    </location>
</feature>
<feature type="compositionally biased region" description="Basic and acidic residues" evidence="3">
    <location>
        <begin position="393"/>
        <end position="403"/>
    </location>
</feature>
<proteinExistence type="inferred from homology"/>
<dbReference type="Pfam" id="PF00334">
    <property type="entry name" value="NDK"/>
    <property type="match status" value="1"/>
</dbReference>
<dbReference type="SMART" id="SM00562">
    <property type="entry name" value="NDK"/>
    <property type="match status" value="1"/>
</dbReference>
<gene>
    <name evidence="5" type="ORF">G6F64_006279</name>
</gene>
<feature type="compositionally biased region" description="Basic and acidic residues" evidence="3">
    <location>
        <begin position="352"/>
        <end position="378"/>
    </location>
</feature>